<dbReference type="Gene3D" id="1.10.1380.10">
    <property type="entry name" value="Neutral endopeptidase , domain2"/>
    <property type="match status" value="1"/>
</dbReference>
<sequence length="322" mass="34762">TLGVSSNRVDAPELEKTDNTKEGVVCALVVLTLVGVLTAAGLYMSFWPSDMDGDDSGSTAMAMDDRLCQGIQCADAAERLRAIMKPDEDPCHNFYRFVCGNYKDPSGQMLAQMDAEMYASLAKVLKAATFPPTGQSATEKAAALYDACTRVRAGEVDDTAALAQLMKDVGLTATTYGSADAADKMVMLFFQYNLVGPLELSLMDTRMHRGKRVLRLALSPAHLAWFGKRGEASASFYPRHLGPFGLAATSSEAADMAGAVIGAENEAMEELLIQSHHGEQHGDFIHMAPDLNRLAPCTSQGVWEAFISKYSGNMYGYEDEVL</sequence>
<dbReference type="PANTHER" id="PTHR11733">
    <property type="entry name" value="ZINC METALLOPROTEASE FAMILY M13 NEPRILYSIN-RELATED"/>
    <property type="match status" value="1"/>
</dbReference>
<dbReference type="SUPFAM" id="SSF55486">
    <property type="entry name" value="Metalloproteases ('zincins'), catalytic domain"/>
    <property type="match status" value="1"/>
</dbReference>
<evidence type="ECO:0000256" key="1">
    <source>
        <dbReference type="ARBA" id="ARBA00007357"/>
    </source>
</evidence>
<name>A0AAQ4DFI5_AMBAM</name>
<dbReference type="InterPro" id="IPR000718">
    <property type="entry name" value="Peptidase_M13"/>
</dbReference>
<dbReference type="GO" id="GO:0016485">
    <property type="term" value="P:protein processing"/>
    <property type="evidence" value="ECO:0007669"/>
    <property type="project" value="TreeGrafter"/>
</dbReference>
<evidence type="ECO:0000256" key="2">
    <source>
        <dbReference type="SAM" id="Phobius"/>
    </source>
</evidence>
<dbReference type="GO" id="GO:0005886">
    <property type="term" value="C:plasma membrane"/>
    <property type="evidence" value="ECO:0007669"/>
    <property type="project" value="TreeGrafter"/>
</dbReference>
<gene>
    <name evidence="4" type="ORF">V5799_027508</name>
</gene>
<dbReference type="InterPro" id="IPR024079">
    <property type="entry name" value="MetalloPept_cat_dom_sf"/>
</dbReference>
<dbReference type="InterPro" id="IPR042089">
    <property type="entry name" value="Peptidase_M13_dom_2"/>
</dbReference>
<evidence type="ECO:0000313" key="4">
    <source>
        <dbReference type="EMBL" id="KAK8761225.1"/>
    </source>
</evidence>
<keyword evidence="2" id="KW-1133">Transmembrane helix</keyword>
<evidence type="ECO:0000313" key="5">
    <source>
        <dbReference type="Proteomes" id="UP001321473"/>
    </source>
</evidence>
<comment type="caution">
    <text evidence="4">The sequence shown here is derived from an EMBL/GenBank/DDBJ whole genome shotgun (WGS) entry which is preliminary data.</text>
</comment>
<keyword evidence="5" id="KW-1185">Reference proteome</keyword>
<feature type="non-terminal residue" evidence="4">
    <location>
        <position position="1"/>
    </location>
</feature>
<dbReference type="AlphaFoldDB" id="A0AAQ4DFI5"/>
<dbReference type="Pfam" id="PF05649">
    <property type="entry name" value="Peptidase_M13_N"/>
    <property type="match status" value="1"/>
</dbReference>
<dbReference type="InterPro" id="IPR008753">
    <property type="entry name" value="Peptidase_M13_N"/>
</dbReference>
<dbReference type="Gene3D" id="3.40.390.10">
    <property type="entry name" value="Collagenase (Catalytic Domain)"/>
    <property type="match status" value="1"/>
</dbReference>
<comment type="similarity">
    <text evidence="1">Belongs to the peptidase M13 family.</text>
</comment>
<keyword evidence="2" id="KW-0812">Transmembrane</keyword>
<dbReference type="PROSITE" id="PS51885">
    <property type="entry name" value="NEPRILYSIN"/>
    <property type="match status" value="1"/>
</dbReference>
<proteinExistence type="inferred from homology"/>
<organism evidence="4 5">
    <name type="scientific">Amblyomma americanum</name>
    <name type="common">Lone star tick</name>
    <dbReference type="NCBI Taxonomy" id="6943"/>
    <lineage>
        <taxon>Eukaryota</taxon>
        <taxon>Metazoa</taxon>
        <taxon>Ecdysozoa</taxon>
        <taxon>Arthropoda</taxon>
        <taxon>Chelicerata</taxon>
        <taxon>Arachnida</taxon>
        <taxon>Acari</taxon>
        <taxon>Parasitiformes</taxon>
        <taxon>Ixodida</taxon>
        <taxon>Ixodoidea</taxon>
        <taxon>Ixodidae</taxon>
        <taxon>Amblyomminae</taxon>
        <taxon>Amblyomma</taxon>
    </lineage>
</organism>
<reference evidence="4 5" key="1">
    <citation type="journal article" date="2023" name="Arcadia Sci">
        <title>De novo assembly of a long-read Amblyomma americanum tick genome.</title>
        <authorList>
            <person name="Chou S."/>
            <person name="Poskanzer K.E."/>
            <person name="Rollins M."/>
            <person name="Thuy-Boun P.S."/>
        </authorList>
    </citation>
    <scope>NUCLEOTIDE SEQUENCE [LARGE SCALE GENOMIC DNA]</scope>
    <source>
        <strain evidence="4">F_SG_1</strain>
        <tissue evidence="4">Salivary glands</tissue>
    </source>
</reference>
<feature type="non-terminal residue" evidence="4">
    <location>
        <position position="322"/>
    </location>
</feature>
<feature type="domain" description="Peptidase M13 N-terminal" evidence="3">
    <location>
        <begin position="90"/>
        <end position="194"/>
    </location>
</feature>
<protein>
    <recommendedName>
        <fullName evidence="3">Peptidase M13 N-terminal domain-containing protein</fullName>
    </recommendedName>
</protein>
<keyword evidence="2" id="KW-0472">Membrane</keyword>
<dbReference type="PANTHER" id="PTHR11733:SF241">
    <property type="entry name" value="GH26575P-RELATED"/>
    <property type="match status" value="1"/>
</dbReference>
<dbReference type="GO" id="GO:0004222">
    <property type="term" value="F:metalloendopeptidase activity"/>
    <property type="evidence" value="ECO:0007669"/>
    <property type="project" value="InterPro"/>
</dbReference>
<feature type="transmembrane region" description="Helical" evidence="2">
    <location>
        <begin position="24"/>
        <end position="46"/>
    </location>
</feature>
<dbReference type="EMBL" id="JARKHS020031417">
    <property type="protein sequence ID" value="KAK8761225.1"/>
    <property type="molecule type" value="Genomic_DNA"/>
</dbReference>
<dbReference type="Proteomes" id="UP001321473">
    <property type="component" value="Unassembled WGS sequence"/>
</dbReference>
<accession>A0AAQ4DFI5</accession>
<evidence type="ECO:0000259" key="3">
    <source>
        <dbReference type="Pfam" id="PF05649"/>
    </source>
</evidence>